<comment type="caution">
    <text evidence="9">The sequence shown here is derived from an EMBL/GenBank/DDBJ whole genome shotgun (WGS) entry which is preliminary data.</text>
</comment>
<keyword evidence="2 5" id="KW-0863">Zinc-finger</keyword>
<keyword evidence="1" id="KW-0479">Metal-binding</keyword>
<keyword evidence="9" id="KW-0808">Transferase</keyword>
<keyword evidence="3" id="KW-0862">Zinc</keyword>
<keyword evidence="10" id="KW-1185">Reference proteome</keyword>
<dbReference type="PANTHER" id="PTHR24185:SF8">
    <property type="entry name" value="PNPLA DOMAIN-CONTAINING PROTEIN"/>
    <property type="match status" value="1"/>
</dbReference>
<evidence type="ECO:0000313" key="9">
    <source>
        <dbReference type="EMBL" id="KAG9249569.1"/>
    </source>
</evidence>
<feature type="active site" description="Nucleophile" evidence="6">
    <location>
        <position position="528"/>
    </location>
</feature>
<dbReference type="GO" id="GO:0016042">
    <property type="term" value="P:lipid catabolic process"/>
    <property type="evidence" value="ECO:0007669"/>
    <property type="project" value="UniProtKB-UniRule"/>
</dbReference>
<organism evidence="9 10">
    <name type="scientific">Emericellopsis atlantica</name>
    <dbReference type="NCBI Taxonomy" id="2614577"/>
    <lineage>
        <taxon>Eukaryota</taxon>
        <taxon>Fungi</taxon>
        <taxon>Dikarya</taxon>
        <taxon>Ascomycota</taxon>
        <taxon>Pezizomycotina</taxon>
        <taxon>Sordariomycetes</taxon>
        <taxon>Hypocreomycetidae</taxon>
        <taxon>Hypocreales</taxon>
        <taxon>Bionectriaceae</taxon>
        <taxon>Emericellopsis</taxon>
    </lineage>
</organism>
<reference evidence="9" key="1">
    <citation type="journal article" date="2021" name="IMA Fungus">
        <title>Genomic characterization of three marine fungi, including Emericellopsis atlantica sp. nov. with signatures of a generalist lifestyle and marine biomass degradation.</title>
        <authorList>
            <person name="Hagestad O.C."/>
            <person name="Hou L."/>
            <person name="Andersen J.H."/>
            <person name="Hansen E.H."/>
            <person name="Altermark B."/>
            <person name="Li C."/>
            <person name="Kuhnert E."/>
            <person name="Cox R.J."/>
            <person name="Crous P.W."/>
            <person name="Spatafora J.W."/>
            <person name="Lail K."/>
            <person name="Amirebrahimi M."/>
            <person name="Lipzen A."/>
            <person name="Pangilinan J."/>
            <person name="Andreopoulos W."/>
            <person name="Hayes R.D."/>
            <person name="Ng V."/>
            <person name="Grigoriev I.V."/>
            <person name="Jackson S.A."/>
            <person name="Sutton T.D.S."/>
            <person name="Dobson A.D.W."/>
            <person name="Rama T."/>
        </authorList>
    </citation>
    <scope>NUCLEOTIDE SEQUENCE</scope>
    <source>
        <strain evidence="9">TS7</strain>
    </source>
</reference>
<evidence type="ECO:0000256" key="5">
    <source>
        <dbReference type="PROSITE-ProRule" id="PRU00175"/>
    </source>
</evidence>
<evidence type="ECO:0000256" key="1">
    <source>
        <dbReference type="ARBA" id="ARBA00022723"/>
    </source>
</evidence>
<dbReference type="CDD" id="cd07199">
    <property type="entry name" value="Pat17_PNPLA8_PNPLA9_like"/>
    <property type="match status" value="1"/>
</dbReference>
<evidence type="ECO:0000259" key="7">
    <source>
        <dbReference type="PROSITE" id="PS50089"/>
    </source>
</evidence>
<keyword evidence="6 9" id="KW-0378">Hydrolase</keyword>
<evidence type="ECO:0000256" key="3">
    <source>
        <dbReference type="ARBA" id="ARBA00022833"/>
    </source>
</evidence>
<evidence type="ECO:0000256" key="4">
    <source>
        <dbReference type="ARBA" id="ARBA00023098"/>
    </source>
</evidence>
<dbReference type="GO" id="GO:0008270">
    <property type="term" value="F:zinc ion binding"/>
    <property type="evidence" value="ECO:0007669"/>
    <property type="project" value="UniProtKB-KW"/>
</dbReference>
<accession>A0A9P8CJK6</accession>
<gene>
    <name evidence="9" type="ORF">F5Z01DRAFT_732096</name>
</gene>
<sequence length="969" mass="108187">MRPCKHTKWLSVWKDGANIGLEVSNRPRRMLEGVASVDSASGGVLFMVGNAGKRHALKSLEQPYRQRSTLQGEEVHLRTFDLRYPSGGPVVVVDAEVPSDFRPLPPRGSERCHKVRSHRLETGPGLDGIGRSLRDIQRRVILPLADVVCIFVDDLGGMRRSLQLVEAWLVPDGSRRATLPHLLLIIGQNRERGASSMLQDFIISKRAEIEERFKNVSTVHTGCRARRRRRGRHHRTAGPVLDAILRAIDARRSARRRSRHNFAVRHVAELLSMAISQYLASPRETLDFIHLCRDGWGVAADLPEHIFNFLCQFQKPGSVRRIAIPTVASSLILDHYAPGMHLYDAAEVFEALYAAKCFAAADRLSRETKTKIPPREIVRLIRNEMITQFSQLLAIGTAAQWHRKHLMRFRALHDICMVDTCLSCLRRRPQHRMPCGHLFCQVCLKIFHRKESEQSWTLRPDSCHVCGLGCAGLAVRLIPDTARARVLSIDGGGVRGIAPLNFLKAIQEEIGIEDHNIGDDFDVVLGTSSGGLSAICLGLFGWSIDRCLAAFRDFAARAFECEQPKALRCLAKCPFLTPLARLLTILIAVLADSKYSGAQLEQLLQQICGAGRTMLDRCPREESCPFVGVTLTATYDGRAVICTSYNCIGTRSSSSGILPSYDGRRFISLWEIARCATAAPYYFPPKRLGQLGNFQDGGLAFNNPASLAVQEAIAVNPDAGEPDLVLSLGTGLKAPSNPQGKTHWLHNTFPFRISQALWNLGSSTFAWAQLLENRGSSRTDYHRIDIHTQGKETRLDEVNRMQAFGDMAYKSVKGSKQVRTIASRLRAEFFIFQLDPLSPPTYFNGAYNCVGYVTCRLGGGDEKVQALMRQLVAKSSTFRLRQQSVDCSSHRIDGTFTHKMEFRVASMQESFHVVLSVGNDVDCDISGSPFTLDWLVQRQKIGRCFGVEDHRKRPVPPGIDGRISKRRRL</sequence>
<dbReference type="AlphaFoldDB" id="A0A9P8CJK6"/>
<dbReference type="GeneID" id="70297618"/>
<evidence type="ECO:0000256" key="6">
    <source>
        <dbReference type="PROSITE-ProRule" id="PRU01161"/>
    </source>
</evidence>
<feature type="short sequence motif" description="DGA/G" evidence="6">
    <location>
        <begin position="696"/>
        <end position="698"/>
    </location>
</feature>
<feature type="active site" description="Proton acceptor" evidence="6">
    <location>
        <position position="696"/>
    </location>
</feature>
<dbReference type="RefSeq" id="XP_046113493.1">
    <property type="nucleotide sequence ID" value="XM_046266715.1"/>
</dbReference>
<name>A0A9P8CJK6_9HYPO</name>
<dbReference type="PANTHER" id="PTHR24185">
    <property type="entry name" value="CALCIUM-INDEPENDENT PHOSPHOLIPASE A2-GAMMA"/>
    <property type="match status" value="1"/>
</dbReference>
<dbReference type="GO" id="GO:0016740">
    <property type="term" value="F:transferase activity"/>
    <property type="evidence" value="ECO:0007669"/>
    <property type="project" value="UniProtKB-KW"/>
</dbReference>
<dbReference type="InterPro" id="IPR001841">
    <property type="entry name" value="Znf_RING"/>
</dbReference>
<dbReference type="GO" id="GO:0016020">
    <property type="term" value="C:membrane"/>
    <property type="evidence" value="ECO:0007669"/>
    <property type="project" value="TreeGrafter"/>
</dbReference>
<keyword evidence="6" id="KW-0442">Lipid degradation</keyword>
<protein>
    <submittedName>
        <fullName evidence="9">Acyl transferase/acyl hydrolase/lysophospholipase</fullName>
    </submittedName>
</protein>
<feature type="short sequence motif" description="GXGXXG" evidence="6">
    <location>
        <begin position="491"/>
        <end position="496"/>
    </location>
</feature>
<dbReference type="InterPro" id="IPR016035">
    <property type="entry name" value="Acyl_Trfase/lysoPLipase"/>
</dbReference>
<evidence type="ECO:0000256" key="2">
    <source>
        <dbReference type="ARBA" id="ARBA00022771"/>
    </source>
</evidence>
<dbReference type="Proteomes" id="UP000887229">
    <property type="component" value="Unassembled WGS sequence"/>
</dbReference>
<evidence type="ECO:0000313" key="10">
    <source>
        <dbReference type="Proteomes" id="UP000887229"/>
    </source>
</evidence>
<dbReference type="PROSITE" id="PS00518">
    <property type="entry name" value="ZF_RING_1"/>
    <property type="match status" value="1"/>
</dbReference>
<dbReference type="GO" id="GO:0047499">
    <property type="term" value="F:calcium-independent phospholipase A2 activity"/>
    <property type="evidence" value="ECO:0007669"/>
    <property type="project" value="TreeGrafter"/>
</dbReference>
<feature type="domain" description="PNPLA" evidence="8">
    <location>
        <begin position="487"/>
        <end position="709"/>
    </location>
</feature>
<dbReference type="EMBL" id="MU251301">
    <property type="protein sequence ID" value="KAG9249569.1"/>
    <property type="molecule type" value="Genomic_DNA"/>
</dbReference>
<proteinExistence type="predicted"/>
<dbReference type="InterPro" id="IPR017907">
    <property type="entry name" value="Znf_RING_CS"/>
</dbReference>
<dbReference type="InterPro" id="IPR002641">
    <property type="entry name" value="PNPLA_dom"/>
</dbReference>
<dbReference type="OrthoDB" id="4766886at2759"/>
<dbReference type="Gene3D" id="3.40.1090.10">
    <property type="entry name" value="Cytosolic phospholipase A2 catalytic domain"/>
    <property type="match status" value="1"/>
</dbReference>
<keyword evidence="4 6" id="KW-0443">Lipid metabolism</keyword>
<dbReference type="PROSITE" id="PS50089">
    <property type="entry name" value="ZF_RING_2"/>
    <property type="match status" value="1"/>
</dbReference>
<dbReference type="SUPFAM" id="SSF52151">
    <property type="entry name" value="FabD/lysophospholipase-like"/>
    <property type="match status" value="1"/>
</dbReference>
<dbReference type="GO" id="GO:0046486">
    <property type="term" value="P:glycerolipid metabolic process"/>
    <property type="evidence" value="ECO:0007669"/>
    <property type="project" value="UniProtKB-ARBA"/>
</dbReference>
<feature type="domain" description="RING-type" evidence="7">
    <location>
        <begin position="421"/>
        <end position="466"/>
    </location>
</feature>
<dbReference type="GO" id="GO:0019369">
    <property type="term" value="P:arachidonate metabolic process"/>
    <property type="evidence" value="ECO:0007669"/>
    <property type="project" value="TreeGrafter"/>
</dbReference>
<dbReference type="Pfam" id="PF01734">
    <property type="entry name" value="Patatin"/>
    <property type="match status" value="1"/>
</dbReference>
<evidence type="ECO:0000259" key="8">
    <source>
        <dbReference type="PROSITE" id="PS51635"/>
    </source>
</evidence>
<dbReference type="PROSITE" id="PS51635">
    <property type="entry name" value="PNPLA"/>
    <property type="match status" value="1"/>
</dbReference>
<feature type="short sequence motif" description="GXSXG" evidence="6">
    <location>
        <begin position="526"/>
        <end position="530"/>
    </location>
</feature>